<dbReference type="EMBL" id="CP135443">
    <property type="protein sequence ID" value="WRY34804.1"/>
    <property type="molecule type" value="Genomic_DNA"/>
</dbReference>
<dbReference type="Proteomes" id="UP001623290">
    <property type="component" value="Chromosome"/>
</dbReference>
<organism evidence="1 2">
    <name type="scientific">Thioclava litoralis</name>
    <dbReference type="NCBI Taxonomy" id="3076557"/>
    <lineage>
        <taxon>Bacteria</taxon>
        <taxon>Pseudomonadati</taxon>
        <taxon>Pseudomonadota</taxon>
        <taxon>Alphaproteobacteria</taxon>
        <taxon>Rhodobacterales</taxon>
        <taxon>Paracoccaceae</taxon>
        <taxon>Thioclava</taxon>
    </lineage>
</organism>
<evidence type="ECO:0000313" key="2">
    <source>
        <dbReference type="Proteomes" id="UP001623290"/>
    </source>
</evidence>
<proteinExistence type="predicted"/>
<gene>
    <name evidence="1" type="ORF">RPE78_05825</name>
</gene>
<protein>
    <submittedName>
        <fullName evidence="1">Uncharacterized protein</fullName>
    </submittedName>
</protein>
<accession>A0ABZ1E151</accession>
<dbReference type="RefSeq" id="WP_406721484.1">
    <property type="nucleotide sequence ID" value="NZ_CP135443.1"/>
</dbReference>
<name>A0ABZ1E151_9RHOB</name>
<evidence type="ECO:0000313" key="1">
    <source>
        <dbReference type="EMBL" id="WRY34804.1"/>
    </source>
</evidence>
<keyword evidence="2" id="KW-1185">Reference proteome</keyword>
<sequence length="186" mass="19697">MDSQVETSVTIDPSGTGSPNLGGLVGLFQAELGHTGEAQFTMGTYFTVPTAISIDYPDAIQIEQPIVIDDLAEAPISAAEMMLMMEAGDEFYTADYAALLEDGGDSLVDGHSYAAGAEEALQDADALGFDWAAGAVADDTTAEPSYVDMESAAYTMPDYADAPAHYEEAALDFESMDSFIFFEHEG</sequence>
<reference evidence="1 2" key="1">
    <citation type="submission" date="2023-09" db="EMBL/GenBank/DDBJ databases">
        <title>Thioclava shenzhenensis sp. nov., a multidrug resistant bacteria-antagonizing species isolated from coastal seawater.</title>
        <authorList>
            <person name="Long M."/>
        </authorList>
    </citation>
    <scope>NUCLEOTIDE SEQUENCE [LARGE SCALE GENOMIC DNA]</scope>
    <source>
        <strain evidence="1 2">FTW29</strain>
    </source>
</reference>